<dbReference type="SMR" id="A0A803KZZ6"/>
<sequence length="445" mass="48562">MSQSTATAAANVNAWKGVGCLLPFLGAAIADTFMGKYYTILASSIIYILGLGMLSISAGLPSLSKESSGRPQILQKVVFFVGLYLVDVARSGHKPCIQAFGADQFDGAHLQESKAKSSFFNWWSFGIAIGALLGLGLLSYVQDNLSWGLGFGVSCIIMVISFVLFLLGTMTYRYTLKVEGENPFKSIGRVFVRAAKNWNSSAPPVLVICDEEEAQEPQPRQLKFFDKALIAPDGEGNGKACSESEFEEAKVVLRLFPIWAVTLIFAMVYAQHGTLFTIQGVTFDRKIGSSFTLPAASLQCVMDITILILVPIYNYMIVPLTRKLTGKPAGISILQRVGIGFFITIITMVVSAVIENKRLKTASRHGLIDSPDATVSMSIWWLIPQHVLFGMTTIFTMTSLQEFFYDQVPNELGSVGLALYASIHGLGDFLSSFLVSFISKANQKK</sequence>
<dbReference type="Proteomes" id="UP000596660">
    <property type="component" value="Unplaced"/>
</dbReference>
<dbReference type="PROSITE" id="PS01022">
    <property type="entry name" value="PTR2_1"/>
    <property type="match status" value="1"/>
</dbReference>
<dbReference type="KEGG" id="cqi:110714403"/>
<gene>
    <name evidence="7" type="primary">LOC110714403</name>
</gene>
<feature type="transmembrane region" description="Helical" evidence="6">
    <location>
        <begin position="120"/>
        <end position="140"/>
    </location>
</feature>
<dbReference type="GO" id="GO:0022857">
    <property type="term" value="F:transmembrane transporter activity"/>
    <property type="evidence" value="ECO:0007669"/>
    <property type="project" value="InterPro"/>
</dbReference>
<evidence type="ECO:0000256" key="6">
    <source>
        <dbReference type="SAM" id="Phobius"/>
    </source>
</evidence>
<feature type="transmembrane region" description="Helical" evidence="6">
    <location>
        <begin position="12"/>
        <end position="30"/>
    </location>
</feature>
<comment type="similarity">
    <text evidence="2">Belongs to the major facilitator superfamily. Proton-dependent oligopeptide transporter (POT/PTR) (TC 2.A.17) family.</text>
</comment>
<dbReference type="GeneID" id="110714403"/>
<evidence type="ECO:0000256" key="2">
    <source>
        <dbReference type="ARBA" id="ARBA00005982"/>
    </source>
</evidence>
<dbReference type="Gene3D" id="1.20.1250.20">
    <property type="entry name" value="MFS general substrate transporter like domains"/>
    <property type="match status" value="1"/>
</dbReference>
<evidence type="ECO:0000256" key="3">
    <source>
        <dbReference type="ARBA" id="ARBA00022692"/>
    </source>
</evidence>
<keyword evidence="8" id="KW-1185">Reference proteome</keyword>
<dbReference type="InterPro" id="IPR018456">
    <property type="entry name" value="PTR2_symporter_CS"/>
</dbReference>
<feature type="transmembrane region" description="Helical" evidence="6">
    <location>
        <begin position="147"/>
        <end position="167"/>
    </location>
</feature>
<dbReference type="FunFam" id="1.20.1250.20:FF:000410">
    <property type="entry name" value="POT family protein"/>
    <property type="match status" value="1"/>
</dbReference>
<feature type="transmembrane region" description="Helical" evidence="6">
    <location>
        <begin position="37"/>
        <end position="60"/>
    </location>
</feature>
<dbReference type="GO" id="GO:0006857">
    <property type="term" value="P:oligopeptide transport"/>
    <property type="evidence" value="ECO:0007669"/>
    <property type="project" value="InterPro"/>
</dbReference>
<dbReference type="AlphaFoldDB" id="A0A803KZZ6"/>
<evidence type="ECO:0000256" key="4">
    <source>
        <dbReference type="ARBA" id="ARBA00022989"/>
    </source>
</evidence>
<proteinExistence type="inferred from homology"/>
<comment type="subcellular location">
    <subcellularLocation>
        <location evidence="1">Membrane</location>
        <topology evidence="1">Multi-pass membrane protein</topology>
    </subcellularLocation>
</comment>
<protein>
    <submittedName>
        <fullName evidence="7">Uncharacterized protein</fullName>
    </submittedName>
</protein>
<dbReference type="Gramene" id="AUR62004606-RA">
    <property type="protein sequence ID" value="AUR62004606-RA:cds"/>
    <property type="gene ID" value="AUR62004606"/>
</dbReference>
<feature type="transmembrane region" description="Helical" evidence="6">
    <location>
        <begin position="375"/>
        <end position="397"/>
    </location>
</feature>
<dbReference type="OMA" id="WANINPL"/>
<dbReference type="InterPro" id="IPR000109">
    <property type="entry name" value="POT_fam"/>
</dbReference>
<keyword evidence="5 6" id="KW-0472">Membrane</keyword>
<feature type="transmembrane region" description="Helical" evidence="6">
    <location>
        <begin position="417"/>
        <end position="438"/>
    </location>
</feature>
<evidence type="ECO:0000313" key="7">
    <source>
        <dbReference type="EnsemblPlants" id="AUR62004606-RA:cds"/>
    </source>
</evidence>
<dbReference type="InterPro" id="IPR036259">
    <property type="entry name" value="MFS_trans_sf"/>
</dbReference>
<dbReference type="EnsemblPlants" id="AUR62004606-RA">
    <property type="protein sequence ID" value="AUR62004606-RA:cds"/>
    <property type="gene ID" value="AUR62004606"/>
</dbReference>
<keyword evidence="4 6" id="KW-1133">Transmembrane helix</keyword>
<organism evidence="7 8">
    <name type="scientific">Chenopodium quinoa</name>
    <name type="common">Quinoa</name>
    <dbReference type="NCBI Taxonomy" id="63459"/>
    <lineage>
        <taxon>Eukaryota</taxon>
        <taxon>Viridiplantae</taxon>
        <taxon>Streptophyta</taxon>
        <taxon>Embryophyta</taxon>
        <taxon>Tracheophyta</taxon>
        <taxon>Spermatophyta</taxon>
        <taxon>Magnoliopsida</taxon>
        <taxon>eudicotyledons</taxon>
        <taxon>Gunneridae</taxon>
        <taxon>Pentapetalae</taxon>
        <taxon>Caryophyllales</taxon>
        <taxon>Chenopodiaceae</taxon>
        <taxon>Chenopodioideae</taxon>
        <taxon>Atripliceae</taxon>
        <taxon>Chenopodium</taxon>
    </lineage>
</organism>
<dbReference type="OrthoDB" id="8904098at2759"/>
<evidence type="ECO:0000256" key="1">
    <source>
        <dbReference type="ARBA" id="ARBA00004141"/>
    </source>
</evidence>
<feature type="transmembrane region" description="Helical" evidence="6">
    <location>
        <begin position="291"/>
        <end position="313"/>
    </location>
</feature>
<name>A0A803KZZ6_CHEQI</name>
<dbReference type="GO" id="GO:0016020">
    <property type="term" value="C:membrane"/>
    <property type="evidence" value="ECO:0007669"/>
    <property type="project" value="UniProtKB-SubCell"/>
</dbReference>
<reference evidence="7" key="2">
    <citation type="submission" date="2021-03" db="UniProtKB">
        <authorList>
            <consortium name="EnsemblPlants"/>
        </authorList>
    </citation>
    <scope>IDENTIFICATION</scope>
</reference>
<keyword evidence="3 6" id="KW-0812">Transmembrane</keyword>
<evidence type="ECO:0000313" key="8">
    <source>
        <dbReference type="Proteomes" id="UP000596660"/>
    </source>
</evidence>
<reference evidence="7" key="1">
    <citation type="journal article" date="2017" name="Nature">
        <title>The genome of Chenopodium quinoa.</title>
        <authorList>
            <person name="Jarvis D.E."/>
            <person name="Ho Y.S."/>
            <person name="Lightfoot D.J."/>
            <person name="Schmoeckel S.M."/>
            <person name="Li B."/>
            <person name="Borm T.J.A."/>
            <person name="Ohyanagi H."/>
            <person name="Mineta K."/>
            <person name="Michell C.T."/>
            <person name="Saber N."/>
            <person name="Kharbatia N.M."/>
            <person name="Rupper R.R."/>
            <person name="Sharp A.R."/>
            <person name="Dally N."/>
            <person name="Boughton B.A."/>
            <person name="Woo Y.H."/>
            <person name="Gao G."/>
            <person name="Schijlen E.G.W.M."/>
            <person name="Guo X."/>
            <person name="Momin A.A."/>
            <person name="Negrao S."/>
            <person name="Al-Babili S."/>
            <person name="Gehring C."/>
            <person name="Roessner U."/>
            <person name="Jung C."/>
            <person name="Murphy K."/>
            <person name="Arold S.T."/>
            <person name="Gojobori T."/>
            <person name="van der Linden C.G."/>
            <person name="van Loo E.N."/>
            <person name="Jellen E.N."/>
            <person name="Maughan P.J."/>
            <person name="Tester M."/>
        </authorList>
    </citation>
    <scope>NUCLEOTIDE SEQUENCE [LARGE SCALE GENOMIC DNA]</scope>
    <source>
        <strain evidence="7">cv. PI 614886</strain>
    </source>
</reference>
<dbReference type="PANTHER" id="PTHR11654">
    <property type="entry name" value="OLIGOPEPTIDE TRANSPORTER-RELATED"/>
    <property type="match status" value="1"/>
</dbReference>
<accession>A0A803KZZ6</accession>
<evidence type="ECO:0000256" key="5">
    <source>
        <dbReference type="ARBA" id="ARBA00023136"/>
    </source>
</evidence>
<dbReference type="SUPFAM" id="SSF103473">
    <property type="entry name" value="MFS general substrate transporter"/>
    <property type="match status" value="1"/>
</dbReference>
<dbReference type="Pfam" id="PF00854">
    <property type="entry name" value="PTR2"/>
    <property type="match status" value="1"/>
</dbReference>
<feature type="transmembrane region" description="Helical" evidence="6">
    <location>
        <begin position="333"/>
        <end position="354"/>
    </location>
</feature>
<dbReference type="RefSeq" id="XP_021748601.1">
    <property type="nucleotide sequence ID" value="XM_021892909.1"/>
</dbReference>